<evidence type="ECO:0000256" key="1">
    <source>
        <dbReference type="SAM" id="Phobius"/>
    </source>
</evidence>
<dbReference type="PROSITE" id="PS51257">
    <property type="entry name" value="PROKAR_LIPOPROTEIN"/>
    <property type="match status" value="1"/>
</dbReference>
<evidence type="ECO:0008006" key="4">
    <source>
        <dbReference type="Google" id="ProtNLM"/>
    </source>
</evidence>
<feature type="transmembrane region" description="Helical" evidence="1">
    <location>
        <begin position="145"/>
        <end position="164"/>
    </location>
</feature>
<reference evidence="3" key="1">
    <citation type="journal article" date="2019" name="Int. J. Syst. Evol. Microbiol.">
        <title>The Global Catalogue of Microorganisms (GCM) 10K type strain sequencing project: providing services to taxonomists for standard genome sequencing and annotation.</title>
        <authorList>
            <consortium name="The Broad Institute Genomics Platform"/>
            <consortium name="The Broad Institute Genome Sequencing Center for Infectious Disease"/>
            <person name="Wu L."/>
            <person name="Ma J."/>
        </authorList>
    </citation>
    <scope>NUCLEOTIDE SEQUENCE [LARGE SCALE GENOMIC DNA]</scope>
    <source>
        <strain evidence="3">CCM 4481</strain>
    </source>
</reference>
<comment type="caution">
    <text evidence="2">The sequence shown here is derived from an EMBL/GenBank/DDBJ whole genome shotgun (WGS) entry which is preliminary data.</text>
</comment>
<feature type="transmembrane region" description="Helical" evidence="1">
    <location>
        <begin position="92"/>
        <end position="116"/>
    </location>
</feature>
<name>A0ABV9C7R6_9GAMM</name>
<dbReference type="RefSeq" id="WP_266152218.1">
    <property type="nucleotide sequence ID" value="NZ_CP064028.1"/>
</dbReference>
<sequence length="180" mass="19597">MPLTTQRDATRPSGFAVWRIVVWLMLLLAAFGCLQYALHAQQVWGALQTSGSAEATAHLRGVLAWDLAYLAGAFAIIVVCAGAILRQAWSRVALQIAAVLLAIWALVSGITLFAQWHNVDNAAALLQSGADEAAQQTLGRLRRNFAMAVGLKALAVPVLLWLAWRLSRPAVREQFRSRGR</sequence>
<keyword evidence="1" id="KW-1133">Transmembrane helix</keyword>
<feature type="transmembrane region" description="Helical" evidence="1">
    <location>
        <begin position="67"/>
        <end position="85"/>
    </location>
</feature>
<evidence type="ECO:0000313" key="2">
    <source>
        <dbReference type="EMBL" id="MFC4528877.1"/>
    </source>
</evidence>
<keyword evidence="1" id="KW-0812">Transmembrane</keyword>
<proteinExistence type="predicted"/>
<protein>
    <recommendedName>
        <fullName evidence="4">DUF1772 domain-containing protein</fullName>
    </recommendedName>
</protein>
<keyword evidence="3" id="KW-1185">Reference proteome</keyword>
<gene>
    <name evidence="2" type="ORF">ACFO5W_19700</name>
</gene>
<dbReference type="EMBL" id="JBHSGA010000021">
    <property type="protein sequence ID" value="MFC4528877.1"/>
    <property type="molecule type" value="Genomic_DNA"/>
</dbReference>
<accession>A0ABV9C7R6</accession>
<evidence type="ECO:0000313" key="3">
    <source>
        <dbReference type="Proteomes" id="UP001595961"/>
    </source>
</evidence>
<organism evidence="2 3">
    <name type="scientific">Dyella halodurans</name>
    <dbReference type="NCBI Taxonomy" id="1920171"/>
    <lineage>
        <taxon>Bacteria</taxon>
        <taxon>Pseudomonadati</taxon>
        <taxon>Pseudomonadota</taxon>
        <taxon>Gammaproteobacteria</taxon>
        <taxon>Lysobacterales</taxon>
        <taxon>Rhodanobacteraceae</taxon>
        <taxon>Dyella</taxon>
    </lineage>
</organism>
<keyword evidence="1" id="KW-0472">Membrane</keyword>
<feature type="transmembrane region" description="Helical" evidence="1">
    <location>
        <begin position="20"/>
        <end position="38"/>
    </location>
</feature>
<dbReference type="Proteomes" id="UP001595961">
    <property type="component" value="Unassembled WGS sequence"/>
</dbReference>